<evidence type="ECO:0000313" key="4">
    <source>
        <dbReference type="Proteomes" id="UP000218327"/>
    </source>
</evidence>
<dbReference type="PANTHER" id="PTHR46401:SF2">
    <property type="entry name" value="GLYCOSYLTRANSFERASE WBBK-RELATED"/>
    <property type="match status" value="1"/>
</dbReference>
<keyword evidence="1" id="KW-0808">Transferase</keyword>
<accession>A0A2A5AFL1</accession>
<dbReference type="SUPFAM" id="SSF53756">
    <property type="entry name" value="UDP-Glycosyltransferase/glycogen phosphorylase"/>
    <property type="match status" value="1"/>
</dbReference>
<gene>
    <name evidence="3" type="ORF">COA96_17205</name>
</gene>
<name>A0A2A5AFL1_9GAMM</name>
<dbReference type="GO" id="GO:0009103">
    <property type="term" value="P:lipopolysaccharide biosynthetic process"/>
    <property type="evidence" value="ECO:0007669"/>
    <property type="project" value="TreeGrafter"/>
</dbReference>
<dbReference type="PANTHER" id="PTHR46401">
    <property type="entry name" value="GLYCOSYLTRANSFERASE WBBK-RELATED"/>
    <property type="match status" value="1"/>
</dbReference>
<sequence>MSKIIVCGTRRALERNLESMPYEFIRELKNNGHQVLPFGFDAVSRRLSELVEFNPEFNFLTDDGFFKRILSLRRLAERERPEYIFCLCSLGGNGFRAIATRIISKFRFKIIVRVTSDHFHVFRYQDTLKKKFKLFLRNNIFGFFVMCFSDVVVCQHEKQIHSIRRLLQNLTKFVVAFQFNKLEHVEIVDLKELRLPYDKTIVYLGRVSRDKGVTDLLHCIVDAADLNINFIFAGEISNSVFSEIELYKEDKRIRFIGQIGKESISSLLSQCDGYITFSPSEGVSNSLLEACQAGCIVISKHQLPLVDYTTHIMLGNLLELKEQDVHKVEHPKINVLFRENDKAWEEIFRVA</sequence>
<dbReference type="AlphaFoldDB" id="A0A2A5AFL1"/>
<protein>
    <recommendedName>
        <fullName evidence="2">Glycosyl transferase family 1 domain-containing protein</fullName>
    </recommendedName>
</protein>
<dbReference type="GO" id="GO:0016757">
    <property type="term" value="F:glycosyltransferase activity"/>
    <property type="evidence" value="ECO:0007669"/>
    <property type="project" value="InterPro"/>
</dbReference>
<evidence type="ECO:0000256" key="1">
    <source>
        <dbReference type="ARBA" id="ARBA00022679"/>
    </source>
</evidence>
<dbReference type="Proteomes" id="UP000218327">
    <property type="component" value="Unassembled WGS sequence"/>
</dbReference>
<evidence type="ECO:0000313" key="3">
    <source>
        <dbReference type="EMBL" id="PCJ18112.1"/>
    </source>
</evidence>
<proteinExistence type="predicted"/>
<evidence type="ECO:0000259" key="2">
    <source>
        <dbReference type="Pfam" id="PF00534"/>
    </source>
</evidence>
<dbReference type="Gene3D" id="3.40.50.2000">
    <property type="entry name" value="Glycogen Phosphorylase B"/>
    <property type="match status" value="2"/>
</dbReference>
<organism evidence="3 4">
    <name type="scientific">SAR86 cluster bacterium</name>
    <dbReference type="NCBI Taxonomy" id="2030880"/>
    <lineage>
        <taxon>Bacteria</taxon>
        <taxon>Pseudomonadati</taxon>
        <taxon>Pseudomonadota</taxon>
        <taxon>Gammaproteobacteria</taxon>
        <taxon>SAR86 cluster</taxon>
    </lineage>
</organism>
<reference evidence="4" key="1">
    <citation type="submission" date="2017-08" db="EMBL/GenBank/DDBJ databases">
        <title>A dynamic microbial community with high functional redundancy inhabits the cold, oxic subseafloor aquifer.</title>
        <authorList>
            <person name="Tully B.J."/>
            <person name="Wheat C.G."/>
            <person name="Glazer B.T."/>
            <person name="Huber J.A."/>
        </authorList>
    </citation>
    <scope>NUCLEOTIDE SEQUENCE [LARGE SCALE GENOMIC DNA]</scope>
</reference>
<dbReference type="Pfam" id="PF00534">
    <property type="entry name" value="Glycos_transf_1"/>
    <property type="match status" value="1"/>
</dbReference>
<feature type="domain" description="Glycosyl transferase family 1" evidence="2">
    <location>
        <begin position="198"/>
        <end position="301"/>
    </location>
</feature>
<comment type="caution">
    <text evidence="3">The sequence shown here is derived from an EMBL/GenBank/DDBJ whole genome shotgun (WGS) entry which is preliminary data.</text>
</comment>
<dbReference type="InterPro" id="IPR001296">
    <property type="entry name" value="Glyco_trans_1"/>
</dbReference>
<dbReference type="EMBL" id="NVVJ01000102">
    <property type="protein sequence ID" value="PCJ18112.1"/>
    <property type="molecule type" value="Genomic_DNA"/>
</dbReference>